<organism evidence="2 3">
    <name type="scientific">Tetraparma gracilis</name>
    <dbReference type="NCBI Taxonomy" id="2962635"/>
    <lineage>
        <taxon>Eukaryota</taxon>
        <taxon>Sar</taxon>
        <taxon>Stramenopiles</taxon>
        <taxon>Ochrophyta</taxon>
        <taxon>Bolidophyceae</taxon>
        <taxon>Parmales</taxon>
        <taxon>Triparmaceae</taxon>
        <taxon>Tetraparma</taxon>
    </lineage>
</organism>
<dbReference type="SUPFAM" id="SSF55753">
    <property type="entry name" value="Actin depolymerizing proteins"/>
    <property type="match status" value="2"/>
</dbReference>
<dbReference type="InterPro" id="IPR002108">
    <property type="entry name" value="ADF-H"/>
</dbReference>
<proteinExistence type="predicted"/>
<reference evidence="2 3" key="1">
    <citation type="journal article" date="2023" name="Commun. Biol.">
        <title>Genome analysis of Parmales, the sister group of diatoms, reveals the evolutionary specialization of diatoms from phago-mixotrophs to photoautotrophs.</title>
        <authorList>
            <person name="Ban H."/>
            <person name="Sato S."/>
            <person name="Yoshikawa S."/>
            <person name="Yamada K."/>
            <person name="Nakamura Y."/>
            <person name="Ichinomiya M."/>
            <person name="Sato N."/>
            <person name="Blanc-Mathieu R."/>
            <person name="Endo H."/>
            <person name="Kuwata A."/>
            <person name="Ogata H."/>
        </authorList>
    </citation>
    <scope>NUCLEOTIDE SEQUENCE [LARGE SCALE GENOMIC DNA]</scope>
</reference>
<feature type="domain" description="ADF-H" evidence="1">
    <location>
        <begin position="176"/>
        <end position="312"/>
    </location>
</feature>
<protein>
    <recommendedName>
        <fullName evidence="1">ADF-H domain-containing protein</fullName>
    </recommendedName>
</protein>
<dbReference type="PROSITE" id="PS51263">
    <property type="entry name" value="ADF_H"/>
    <property type="match status" value="2"/>
</dbReference>
<dbReference type="Gene3D" id="3.40.20.10">
    <property type="entry name" value="Severin"/>
    <property type="match status" value="2"/>
</dbReference>
<sequence length="314" mass="34046">MSGFAFTMDDNVTAALSAVRSDTNDSDFAVICWDSPTSLRTVATGSGGLAELKSNLPPADVAYCLLRERFQVESVGDVSTDTIKFVFVYWFPDSGVPLSRKMKVGTFEGEVRKLFQPYHVDINAGNDGEVTADIVRILLENVTGKADKTMAAVAPKAAAAPVRRSFLGGMDAKTQALDFVDEGALRQAIIDVRNNDKADAEWCVANFDMTDAKKPKLALKSVGSGGLDAMKAQFDDAAFSFGFFRLTEVIDATTAVRFLYVKSQPEATPFRQKGKLGLLNGAISEVFAPCHGDLVIDTRDELTMEDVVQITKKK</sequence>
<dbReference type="SMART" id="SM00102">
    <property type="entry name" value="ADF"/>
    <property type="match status" value="1"/>
</dbReference>
<dbReference type="PANTHER" id="PTHR10829">
    <property type="entry name" value="CORTACTIN AND DREBRIN"/>
    <property type="match status" value="1"/>
</dbReference>
<dbReference type="Pfam" id="PF00241">
    <property type="entry name" value="Cofilin_ADF"/>
    <property type="match status" value="2"/>
</dbReference>
<dbReference type="Proteomes" id="UP001165060">
    <property type="component" value="Unassembled WGS sequence"/>
</dbReference>
<feature type="domain" description="ADF-H" evidence="1">
    <location>
        <begin position="3"/>
        <end position="140"/>
    </location>
</feature>
<name>A0ABQ6MST6_9STRA</name>
<keyword evidence="3" id="KW-1185">Reference proteome</keyword>
<comment type="caution">
    <text evidence="2">The sequence shown here is derived from an EMBL/GenBank/DDBJ whole genome shotgun (WGS) entry which is preliminary data.</text>
</comment>
<dbReference type="InterPro" id="IPR029006">
    <property type="entry name" value="ADF-H/Gelsolin-like_dom_sf"/>
</dbReference>
<dbReference type="EMBL" id="BRYB01003154">
    <property type="protein sequence ID" value="GMI31543.1"/>
    <property type="molecule type" value="Genomic_DNA"/>
</dbReference>
<dbReference type="PANTHER" id="PTHR10829:SF56">
    <property type="entry name" value="ADF-H DOMAIN-CONTAINING PROTEIN"/>
    <property type="match status" value="1"/>
</dbReference>
<evidence type="ECO:0000313" key="3">
    <source>
        <dbReference type="Proteomes" id="UP001165060"/>
    </source>
</evidence>
<gene>
    <name evidence="2" type="ORF">TeGR_g6572</name>
</gene>
<accession>A0ABQ6MST6</accession>
<evidence type="ECO:0000313" key="2">
    <source>
        <dbReference type="EMBL" id="GMI31543.1"/>
    </source>
</evidence>
<evidence type="ECO:0000259" key="1">
    <source>
        <dbReference type="PROSITE" id="PS51263"/>
    </source>
</evidence>